<dbReference type="EMBL" id="DUZY01000001">
    <property type="protein sequence ID" value="DAD17975.1"/>
    <property type="molecule type" value="Genomic_DNA"/>
</dbReference>
<protein>
    <submittedName>
        <fullName evidence="1">Uncharacterized protein</fullName>
    </submittedName>
</protein>
<sequence>MEYQILCTKANQYASTRKQNEALCEEVNRLYTMLRNKGLDPDVVPLSEGLIGLATCVPEDDDNGADLPVGVVGGTTGVEQSLERTSTVAPSCEIVNVSPSIASSYKHKFSRARRERKQRNTVVSPYLAPGQQGQVAKEFAIAARSKRAIKEKVK</sequence>
<organism evidence="1 2">
    <name type="scientific">Nelumbo nucifera</name>
    <name type="common">Sacred lotus</name>
    <dbReference type="NCBI Taxonomy" id="4432"/>
    <lineage>
        <taxon>Eukaryota</taxon>
        <taxon>Viridiplantae</taxon>
        <taxon>Streptophyta</taxon>
        <taxon>Embryophyta</taxon>
        <taxon>Tracheophyta</taxon>
        <taxon>Spermatophyta</taxon>
        <taxon>Magnoliopsida</taxon>
        <taxon>Proteales</taxon>
        <taxon>Nelumbonaceae</taxon>
        <taxon>Nelumbo</taxon>
    </lineage>
</organism>
<comment type="caution">
    <text evidence="1">The sequence shown here is derived from an EMBL/GenBank/DDBJ whole genome shotgun (WGS) entry which is preliminary data.</text>
</comment>
<proteinExistence type="predicted"/>
<evidence type="ECO:0000313" key="2">
    <source>
        <dbReference type="Proteomes" id="UP000607653"/>
    </source>
</evidence>
<keyword evidence="2" id="KW-1185">Reference proteome</keyword>
<dbReference type="AlphaFoldDB" id="A0A822XGL9"/>
<gene>
    <name evidence="1" type="ORF">HUJ06_019438</name>
</gene>
<accession>A0A822XGL9</accession>
<reference evidence="1 2" key="1">
    <citation type="journal article" date="2020" name="Mol. Biol. Evol.">
        <title>Distinct Expression and Methylation Patterns for Genes with Different Fates following a Single Whole-Genome Duplication in Flowering Plants.</title>
        <authorList>
            <person name="Shi T."/>
            <person name="Rahmani R.S."/>
            <person name="Gugger P.F."/>
            <person name="Wang M."/>
            <person name="Li H."/>
            <person name="Zhang Y."/>
            <person name="Li Z."/>
            <person name="Wang Q."/>
            <person name="Van de Peer Y."/>
            <person name="Marchal K."/>
            <person name="Chen J."/>
        </authorList>
    </citation>
    <scope>NUCLEOTIDE SEQUENCE [LARGE SCALE GENOMIC DNA]</scope>
    <source>
        <tissue evidence="1">Leaf</tissue>
    </source>
</reference>
<evidence type="ECO:0000313" key="1">
    <source>
        <dbReference type="EMBL" id="DAD17975.1"/>
    </source>
</evidence>
<name>A0A822XGL9_NELNU</name>
<dbReference type="Proteomes" id="UP000607653">
    <property type="component" value="Unassembled WGS sequence"/>
</dbReference>